<evidence type="ECO:0000259" key="1">
    <source>
        <dbReference type="PROSITE" id="PS50995"/>
    </source>
</evidence>
<dbReference type="RefSeq" id="WP_337713444.1">
    <property type="nucleotide sequence ID" value="NZ_JBBEGL010000003.1"/>
</dbReference>
<evidence type="ECO:0000313" key="3">
    <source>
        <dbReference type="Proteomes" id="UP001370100"/>
    </source>
</evidence>
<dbReference type="PROSITE" id="PS50995">
    <property type="entry name" value="HTH_MARR_2"/>
    <property type="match status" value="1"/>
</dbReference>
<accession>A0ABU8N3H8</accession>
<protein>
    <submittedName>
        <fullName evidence="2">MarR family winged helix-turn-helix transcriptional regulator</fullName>
    </submittedName>
</protein>
<name>A0ABU8N3H8_9PSEU</name>
<dbReference type="SUPFAM" id="SSF46785">
    <property type="entry name" value="Winged helix' DNA-binding domain"/>
    <property type="match status" value="1"/>
</dbReference>
<keyword evidence="3" id="KW-1185">Reference proteome</keyword>
<dbReference type="InterPro" id="IPR036388">
    <property type="entry name" value="WH-like_DNA-bd_sf"/>
</dbReference>
<feature type="domain" description="HTH marR-type" evidence="1">
    <location>
        <begin position="24"/>
        <end position="148"/>
    </location>
</feature>
<sequence>MSREGDATTSEGGPATPAVIRQAPGYLARRLHQAYTAAWARRVDPVLTGPQYAVLVTVEAHPKLDQGSLATTVALDRSTMADVCRRLEDRGLIERTQAPADGRRKLLGLTTDGREALARLRGRVSDLESELMADHVTGLGELLEHLDALSRRWETVATGPAS</sequence>
<dbReference type="InterPro" id="IPR000835">
    <property type="entry name" value="HTH_MarR-typ"/>
</dbReference>
<organism evidence="2 3">
    <name type="scientific">Actinomycetospora aeridis</name>
    <dbReference type="NCBI Taxonomy" id="3129231"/>
    <lineage>
        <taxon>Bacteria</taxon>
        <taxon>Bacillati</taxon>
        <taxon>Actinomycetota</taxon>
        <taxon>Actinomycetes</taxon>
        <taxon>Pseudonocardiales</taxon>
        <taxon>Pseudonocardiaceae</taxon>
        <taxon>Actinomycetospora</taxon>
    </lineage>
</organism>
<evidence type="ECO:0000313" key="2">
    <source>
        <dbReference type="EMBL" id="MEJ2886946.1"/>
    </source>
</evidence>
<dbReference type="SMART" id="SM00347">
    <property type="entry name" value="HTH_MARR"/>
    <property type="match status" value="1"/>
</dbReference>
<gene>
    <name evidence="2" type="ORF">WCD41_10865</name>
</gene>
<dbReference type="PANTHER" id="PTHR33164:SF95">
    <property type="entry name" value="TRANSCRIPTIONAL REGULATOR"/>
    <property type="match status" value="1"/>
</dbReference>
<dbReference type="PRINTS" id="PR00598">
    <property type="entry name" value="HTHMARR"/>
</dbReference>
<comment type="caution">
    <text evidence="2">The sequence shown here is derived from an EMBL/GenBank/DDBJ whole genome shotgun (WGS) entry which is preliminary data.</text>
</comment>
<dbReference type="InterPro" id="IPR039422">
    <property type="entry name" value="MarR/SlyA-like"/>
</dbReference>
<dbReference type="InterPro" id="IPR036390">
    <property type="entry name" value="WH_DNA-bd_sf"/>
</dbReference>
<dbReference type="PANTHER" id="PTHR33164">
    <property type="entry name" value="TRANSCRIPTIONAL REGULATOR, MARR FAMILY"/>
    <property type="match status" value="1"/>
</dbReference>
<proteinExistence type="predicted"/>
<dbReference type="EMBL" id="JBBEGL010000003">
    <property type="protein sequence ID" value="MEJ2886946.1"/>
    <property type="molecule type" value="Genomic_DNA"/>
</dbReference>
<dbReference type="Proteomes" id="UP001370100">
    <property type="component" value="Unassembled WGS sequence"/>
</dbReference>
<dbReference type="Gene3D" id="1.10.10.10">
    <property type="entry name" value="Winged helix-like DNA-binding domain superfamily/Winged helix DNA-binding domain"/>
    <property type="match status" value="1"/>
</dbReference>
<dbReference type="Pfam" id="PF01047">
    <property type="entry name" value="MarR"/>
    <property type="match status" value="1"/>
</dbReference>
<reference evidence="2 3" key="1">
    <citation type="submission" date="2024-03" db="EMBL/GenBank/DDBJ databases">
        <title>Actinomycetospora sp. OC33-EN06, a novel actinomycete isolated from wild orchid (Aerides multiflora).</title>
        <authorList>
            <person name="Suriyachadkun C."/>
        </authorList>
    </citation>
    <scope>NUCLEOTIDE SEQUENCE [LARGE SCALE GENOMIC DNA]</scope>
    <source>
        <strain evidence="2 3">OC33-EN06</strain>
    </source>
</reference>